<protein>
    <submittedName>
        <fullName evidence="1">Type VI secretion system-associated protein</fullName>
    </submittedName>
</protein>
<accession>A0A2A5JJX0</accession>
<dbReference type="PANTHER" id="PTHR35566">
    <property type="entry name" value="BLR3599 PROTEIN"/>
    <property type="match status" value="1"/>
</dbReference>
<organism evidence="1 2">
    <name type="scientific">Pseudoalteromonas piscicida</name>
    <dbReference type="NCBI Taxonomy" id="43662"/>
    <lineage>
        <taxon>Bacteria</taxon>
        <taxon>Pseudomonadati</taxon>
        <taxon>Pseudomonadota</taxon>
        <taxon>Gammaproteobacteria</taxon>
        <taxon>Alteromonadales</taxon>
        <taxon>Pseudoalteromonadaceae</taxon>
        <taxon>Pseudoalteromonas</taxon>
    </lineage>
</organism>
<reference evidence="2" key="1">
    <citation type="journal article" date="2019" name="Genome Announc.">
        <title>Draft Genome Sequence of Pseudoalteromonas piscicida Strain 36Y ROTHPW, an Hypersaline Seawater Isolate from the South Coast of Sonora, Mexico.</title>
        <authorList>
            <person name="Sanchez-Diaz R."/>
            <person name="Molina-Garza Z.J."/>
            <person name="Cruz-Suarez L.E."/>
            <person name="Selvin J."/>
            <person name="Kiran G.S."/>
            <person name="Ibarra-Gamez J.C."/>
            <person name="Gomez-Gil B."/>
            <person name="Galaviz-Silva L."/>
        </authorList>
    </citation>
    <scope>NUCLEOTIDE SEQUENCE [LARGE SCALE GENOMIC DNA]</scope>
    <source>
        <strain evidence="2">36Y_RITHPW</strain>
    </source>
</reference>
<gene>
    <name evidence="1" type="ORF">CEX98_21235</name>
</gene>
<name>A0A2A5JJX0_PSEO7</name>
<dbReference type="RefSeq" id="WP_099643999.1">
    <property type="nucleotide sequence ID" value="NZ_NKHF01000105.1"/>
</dbReference>
<dbReference type="PANTHER" id="PTHR35566:SF1">
    <property type="entry name" value="TYPE VI SECRETION SYSTEM BASEPLATE COMPONENT TSSK1"/>
    <property type="match status" value="1"/>
</dbReference>
<evidence type="ECO:0000313" key="2">
    <source>
        <dbReference type="Proteomes" id="UP000228621"/>
    </source>
</evidence>
<dbReference type="AlphaFoldDB" id="A0A2A5JJX0"/>
<evidence type="ECO:0000313" key="1">
    <source>
        <dbReference type="EMBL" id="PCK29697.1"/>
    </source>
</evidence>
<keyword evidence="2" id="KW-1185">Reference proteome</keyword>
<dbReference type="Pfam" id="PF05936">
    <property type="entry name" value="T6SS_VasE"/>
    <property type="match status" value="1"/>
</dbReference>
<dbReference type="EMBL" id="NKHF01000105">
    <property type="protein sequence ID" value="PCK29697.1"/>
    <property type="molecule type" value="Genomic_DNA"/>
</dbReference>
<proteinExistence type="predicted"/>
<sequence length="446" mass="50058">MQHNNVYKPVWAEGLMLSQQHLQLFDQYQQAQLVGVQQSLKDNAFGIERCVFDESALAKGVVKLHSISAIFKSGRHIQHVFTEHEAPMFELDDTKNEYTISIALANNHSVSNIQGYPQTGQLSAYDCDFVELQDAHDPNRKAEVMVAKPKLMLVEHSASNSFIEQLPCIKVRRGEHGLFELDHNYIPPVLNIKAHAYLSERINKLVNMIEAKYMALLTNRASMGIVEDFGPTELKHFLLLQAFSSVFPEIKQFSSATRVSPDSLFMSLNKLICQLINFEPDGSQFELPSYEHQDLTHSFGLIESHIQTLIGSISAARSSDLALTAISQSIFELKELDSNSLTRGEIYIAAFYEHESTQWIELFAEQVKLAAPSQLEILIASALGGVKLTHCQRPPNRVSVKGGYEYFKVEPHGAAWEQVVQELALRIFVPFSLQGVKLEVVSVANT</sequence>
<dbReference type="OrthoDB" id="9775333at2"/>
<comment type="caution">
    <text evidence="1">The sequence shown here is derived from an EMBL/GenBank/DDBJ whole genome shotgun (WGS) entry which is preliminary data.</text>
</comment>
<dbReference type="Proteomes" id="UP000228621">
    <property type="component" value="Unassembled WGS sequence"/>
</dbReference>
<dbReference type="NCBIfam" id="TIGR03353">
    <property type="entry name" value="VI_chp_4"/>
    <property type="match status" value="1"/>
</dbReference>
<dbReference type="InterPro" id="IPR010263">
    <property type="entry name" value="T6SS_TssK"/>
</dbReference>